<feature type="compositionally biased region" description="Polar residues" evidence="1">
    <location>
        <begin position="423"/>
        <end position="436"/>
    </location>
</feature>
<feature type="compositionally biased region" description="Low complexity" evidence="1">
    <location>
        <begin position="510"/>
        <end position="519"/>
    </location>
</feature>
<feature type="region of interest" description="Disordered" evidence="1">
    <location>
        <begin position="196"/>
        <end position="453"/>
    </location>
</feature>
<protein>
    <submittedName>
        <fullName evidence="2">Uncharacterized protein</fullName>
    </submittedName>
</protein>
<feature type="compositionally biased region" description="Polar residues" evidence="1">
    <location>
        <begin position="377"/>
        <end position="413"/>
    </location>
</feature>
<gene>
    <name evidence="2" type="ORF">BN14_08420</name>
</gene>
<proteinExistence type="predicted"/>
<evidence type="ECO:0000256" key="1">
    <source>
        <dbReference type="SAM" id="MobiDB-lite"/>
    </source>
</evidence>
<evidence type="ECO:0000313" key="3">
    <source>
        <dbReference type="Proteomes" id="UP000012065"/>
    </source>
</evidence>
<feature type="compositionally biased region" description="Basic and acidic residues" evidence="1">
    <location>
        <begin position="274"/>
        <end position="283"/>
    </location>
</feature>
<comment type="caution">
    <text evidence="2">The sequence shown here is derived from an EMBL/GenBank/DDBJ whole genome shotgun (WGS) entry which is preliminary data.</text>
</comment>
<dbReference type="AlphaFoldDB" id="M5C2Y1"/>
<feature type="compositionally biased region" description="Polar residues" evidence="1">
    <location>
        <begin position="578"/>
        <end position="592"/>
    </location>
</feature>
<dbReference type="Proteomes" id="UP000012065">
    <property type="component" value="Unassembled WGS sequence"/>
</dbReference>
<name>M5C2Y1_THACB</name>
<evidence type="ECO:0000313" key="2">
    <source>
        <dbReference type="EMBL" id="CCO34323.1"/>
    </source>
</evidence>
<feature type="compositionally biased region" description="Low complexity" evidence="1">
    <location>
        <begin position="593"/>
        <end position="615"/>
    </location>
</feature>
<accession>M5C2Y1</accession>
<sequence>MASRVPTQIQRLFGDYPIQVEKIVLDTEENKRVSGNKVRVRGLTNFLFMRGNTFVYPSYETSTPDWWQGVVGYGYIAALTGDFKFFVWGGVWNEDWDGKHVEAVVLHNIMGIQKESDKHWRDGTEETLWLETKAGYSYALLEPQEDYDRGFWAEVIESWHHLPGGLSQEDPSFVLLSKNDARPSWFKGKTGDRAWSFFTRPDEKPSPSKKAKKPKTEKAKVPKKPAKAGEKATKGQVSKGKQAAKARPAQRIPPSSTDDEGESTAATSQGKRKRDSDADTREKLRPRKVRPAYVEIESDPAEKQSASGDDDGGSKDGDGSEMEVSSAEQEESDKKPAPKLMPNTTPGPEGEGSGSGQPVLTAASCEPREAAGLPEADSSQPGTTTSTQIRQESQEVPSSHDSAQPGASQSTGGIENLAIGDNAGSSTADEQMTLQHTGRKSPDSPPRPQYIVGPAPVVVPLVRYSTPLPSDLDDQTPGSGPVSMFDAPTPEPEPVPSSVMSPLPEPCPEAPQLAAAPAESLPPAPTLPVLSAASASPPPPTPGSIPAEVVGSPAHPGCTVFASLLTPVTHVSGGESGAVTSEIGSESRSTETAPAGPVDSPAASPVVPPVSVHDAGPAIAPRPTSVRNVDEFDLDGVCSSRFMPGS</sequence>
<reference evidence="2 3" key="1">
    <citation type="journal article" date="2013" name="J. Biotechnol.">
        <title>Establishment and interpretation of the genome sequence of the phytopathogenic fungus Rhizoctonia solani AG1-IB isolate 7/3/14.</title>
        <authorList>
            <person name="Wibberg D.W."/>
            <person name="Jelonek L.J."/>
            <person name="Rupp O.R."/>
            <person name="Hennig M.H."/>
            <person name="Eikmeyer F.E."/>
            <person name="Goesmann A.G."/>
            <person name="Hartmann A.H."/>
            <person name="Borriss R.B."/>
            <person name="Grosch R.G."/>
            <person name="Puehler A.P."/>
            <person name="Schlueter A.S."/>
        </authorList>
    </citation>
    <scope>NUCLEOTIDE SEQUENCE [LARGE SCALE GENOMIC DNA]</scope>
    <source>
        <strain evidence="3">AG1-IB / isolate 7/3/14</strain>
    </source>
</reference>
<feature type="region of interest" description="Disordered" evidence="1">
    <location>
        <begin position="465"/>
        <end position="552"/>
    </location>
</feature>
<organism evidence="2 3">
    <name type="scientific">Thanatephorus cucumeris (strain AG1-IB / isolate 7/3/14)</name>
    <name type="common">Lettuce bottom rot fungus</name>
    <name type="synonym">Rhizoctonia solani</name>
    <dbReference type="NCBI Taxonomy" id="1108050"/>
    <lineage>
        <taxon>Eukaryota</taxon>
        <taxon>Fungi</taxon>
        <taxon>Dikarya</taxon>
        <taxon>Basidiomycota</taxon>
        <taxon>Agaricomycotina</taxon>
        <taxon>Agaricomycetes</taxon>
        <taxon>Cantharellales</taxon>
        <taxon>Ceratobasidiaceae</taxon>
        <taxon>Rhizoctonia</taxon>
        <taxon>Rhizoctonia solani AG-1</taxon>
    </lineage>
</organism>
<feature type="region of interest" description="Disordered" evidence="1">
    <location>
        <begin position="571"/>
        <end position="625"/>
    </location>
</feature>
<dbReference type="EMBL" id="CAOJ01012911">
    <property type="protein sequence ID" value="CCO34323.1"/>
    <property type="molecule type" value="Genomic_DNA"/>
</dbReference>
<dbReference type="HOGENOM" id="CLU_423999_0_0_1"/>